<name>A0ABY5Z962_9ACTN</name>
<evidence type="ECO:0000313" key="1">
    <source>
        <dbReference type="EMBL" id="UWZ38002.1"/>
    </source>
</evidence>
<sequence>MTTPYGIDPDEWAEAMRDAMLTGGATEAEAIAEADQARAWLTDPARANDPTYVLHNTTEDIRQWEAELSSTADTADDTDDADTF</sequence>
<gene>
    <name evidence="1" type="ORF">Drose_06950</name>
</gene>
<dbReference type="EMBL" id="CP073721">
    <property type="protein sequence ID" value="UWZ38002.1"/>
    <property type="molecule type" value="Genomic_DNA"/>
</dbReference>
<keyword evidence="2" id="KW-1185">Reference proteome</keyword>
<proteinExistence type="predicted"/>
<dbReference type="Proteomes" id="UP001058271">
    <property type="component" value="Chromosome"/>
</dbReference>
<organism evidence="1 2">
    <name type="scientific">Dactylosporangium roseum</name>
    <dbReference type="NCBI Taxonomy" id="47989"/>
    <lineage>
        <taxon>Bacteria</taxon>
        <taxon>Bacillati</taxon>
        <taxon>Actinomycetota</taxon>
        <taxon>Actinomycetes</taxon>
        <taxon>Micromonosporales</taxon>
        <taxon>Micromonosporaceae</taxon>
        <taxon>Dactylosporangium</taxon>
    </lineage>
</organism>
<accession>A0ABY5Z962</accession>
<protein>
    <submittedName>
        <fullName evidence="1">Uncharacterized protein</fullName>
    </submittedName>
</protein>
<evidence type="ECO:0000313" key="2">
    <source>
        <dbReference type="Proteomes" id="UP001058271"/>
    </source>
</evidence>
<dbReference type="RefSeq" id="WP_260727371.1">
    <property type="nucleotide sequence ID" value="NZ_BAAABS010000033.1"/>
</dbReference>
<reference evidence="1" key="1">
    <citation type="submission" date="2021-04" db="EMBL/GenBank/DDBJ databases">
        <title>Biosynthetic gene clusters of Dactylosporangioum roseum.</title>
        <authorList>
            <person name="Hartkoorn R.C."/>
            <person name="Beaudoing E."/>
            <person name="Hot D."/>
            <person name="Moureu S."/>
        </authorList>
    </citation>
    <scope>NUCLEOTIDE SEQUENCE</scope>
    <source>
        <strain evidence="1">NRRL B-16295</strain>
    </source>
</reference>